<dbReference type="InterPro" id="IPR011611">
    <property type="entry name" value="PfkB_dom"/>
</dbReference>
<dbReference type="InterPro" id="IPR050306">
    <property type="entry name" value="PfkB_Carbo_kinase"/>
</dbReference>
<keyword evidence="2 4" id="KW-0808">Transferase</keyword>
<name>A0A2X3AKN0_9ACTO</name>
<evidence type="ECO:0000256" key="4">
    <source>
        <dbReference type="RuleBase" id="RU003704"/>
    </source>
</evidence>
<comment type="similarity">
    <text evidence="1 4">Belongs to the carbohydrate kinase PfkB family.</text>
</comment>
<dbReference type="PRINTS" id="PR00990">
    <property type="entry name" value="RIBOKINASE"/>
</dbReference>
<dbReference type="EMBL" id="UASJ01000001">
    <property type="protein sequence ID" value="SQB63339.1"/>
    <property type="molecule type" value="Genomic_DNA"/>
</dbReference>
<evidence type="ECO:0000259" key="5">
    <source>
        <dbReference type="Pfam" id="PF00294"/>
    </source>
</evidence>
<feature type="domain" description="Carbohydrate kinase PfkB" evidence="5">
    <location>
        <begin position="51"/>
        <end position="315"/>
    </location>
</feature>
<evidence type="ECO:0000256" key="2">
    <source>
        <dbReference type="ARBA" id="ARBA00022679"/>
    </source>
</evidence>
<dbReference type="PROSITE" id="PS00584">
    <property type="entry name" value="PFKB_KINASES_2"/>
    <property type="match status" value="1"/>
</dbReference>
<dbReference type="PANTHER" id="PTHR43085:SF57">
    <property type="entry name" value="CARBOHYDRATE KINASE PFKB DOMAIN-CONTAINING PROTEIN"/>
    <property type="match status" value="1"/>
</dbReference>
<dbReference type="Pfam" id="PF00294">
    <property type="entry name" value="PfkB"/>
    <property type="match status" value="1"/>
</dbReference>
<dbReference type="SUPFAM" id="SSF53613">
    <property type="entry name" value="Ribokinase-like"/>
    <property type="match status" value="1"/>
</dbReference>
<keyword evidence="3 4" id="KW-0418">Kinase</keyword>
<dbReference type="Proteomes" id="UP000250245">
    <property type="component" value="Unassembled WGS sequence"/>
</dbReference>
<dbReference type="InterPro" id="IPR002139">
    <property type="entry name" value="Ribo/fructo_kinase"/>
</dbReference>
<dbReference type="GO" id="GO:0006000">
    <property type="term" value="P:fructose metabolic process"/>
    <property type="evidence" value="ECO:0007669"/>
    <property type="project" value="UniProtKB-ARBA"/>
</dbReference>
<evidence type="ECO:0000256" key="1">
    <source>
        <dbReference type="ARBA" id="ARBA00010688"/>
    </source>
</evidence>
<accession>A0A2X3AKN0</accession>
<reference evidence="6 7" key="1">
    <citation type="submission" date="2018-06" db="EMBL/GenBank/DDBJ databases">
        <authorList>
            <consortium name="Pathogen Informatics"/>
            <person name="Doyle S."/>
        </authorList>
    </citation>
    <scope>NUCLEOTIDE SEQUENCE [LARGE SCALE GENOMIC DNA]</scope>
    <source>
        <strain evidence="6 7">NCTC11820</strain>
    </source>
</reference>
<proteinExistence type="inferred from homology"/>
<dbReference type="InterPro" id="IPR029056">
    <property type="entry name" value="Ribokinase-like"/>
</dbReference>
<evidence type="ECO:0000313" key="7">
    <source>
        <dbReference type="Proteomes" id="UP000250245"/>
    </source>
</evidence>
<gene>
    <name evidence="6" type="ORF">NCTC11820_00107</name>
</gene>
<dbReference type="AlphaFoldDB" id="A0A2X3AKN0"/>
<dbReference type="PANTHER" id="PTHR43085">
    <property type="entry name" value="HEXOKINASE FAMILY MEMBER"/>
    <property type="match status" value="1"/>
</dbReference>
<dbReference type="InterPro" id="IPR002173">
    <property type="entry name" value="Carboh/pur_kinase_PfkB_CS"/>
</dbReference>
<evidence type="ECO:0000313" key="6">
    <source>
        <dbReference type="EMBL" id="SQB63339.1"/>
    </source>
</evidence>
<organism evidence="6 7">
    <name type="scientific">Mobiluncus curtisii</name>
    <dbReference type="NCBI Taxonomy" id="2051"/>
    <lineage>
        <taxon>Bacteria</taxon>
        <taxon>Bacillati</taxon>
        <taxon>Actinomycetota</taxon>
        <taxon>Actinomycetes</taxon>
        <taxon>Actinomycetales</taxon>
        <taxon>Actinomycetaceae</taxon>
        <taxon>Mobiluncus</taxon>
    </lineage>
</organism>
<protein>
    <submittedName>
        <fullName evidence="6">Aminoimidazole riboside kinase</fullName>
    </submittedName>
</protein>
<dbReference type="Gene3D" id="3.40.1190.20">
    <property type="match status" value="1"/>
</dbReference>
<sequence>MILMSSDELGDSLETQFENGGAICFIGEPVLDIYINLDHWPKLGDKACLLSQETLPGGTVANMAVNASWLGLKTRMIGCLKSGEISDQLIKDLNEHGVNTDFISLTTDAPDPVCYVFLTEGSNVAAYPDRSREKLFLDQESLETISKSRVVCSTPEKLRRICNHDDFLQSIRKVKRSGGHLVLDIDTGAEFDAKHPLETEASIVIMNEFGAERLFGMNWEQLSSRLPDQSPDIKSVFTCPDITLFVTGSEKGVWTYRDGWRLWEVTPAPVVDPTGAGDAFVAGIVTGIAQGYSFERCVLQALDCGKQAVGIKGARLR</sequence>
<evidence type="ECO:0000256" key="3">
    <source>
        <dbReference type="ARBA" id="ARBA00022777"/>
    </source>
</evidence>
<dbReference type="GO" id="GO:0008865">
    <property type="term" value="F:fructokinase activity"/>
    <property type="evidence" value="ECO:0007669"/>
    <property type="project" value="UniProtKB-ARBA"/>
</dbReference>